<feature type="transmembrane region" description="Helical" evidence="1">
    <location>
        <begin position="206"/>
        <end position="223"/>
    </location>
</feature>
<feature type="transmembrane region" description="Helical" evidence="1">
    <location>
        <begin position="20"/>
        <end position="39"/>
    </location>
</feature>
<sequence length="497" mass="52699">MEFLQNIALGSSVVFTFKGISAIIAGVVAGTIGGAIPGINATMTMAILLPFTWGMDPTVAILMYVGIYCGGQYGGSIPSVLIGTPGTPSSAATVMDGYPLHLQGKTGLALGMSLYASVFGGIVSSVALMIFAIPLAKVALAFGPPEYFALALLGLTLVASLSTDVFKGLISAALGLLLATIGLDPFAGIVRFGFGSENLIEGFEIIPFYMGIFALSQVLYIIFKKIKRAVVEYRITSKYPSTLDFIRCLPSMLIGSVIGMFVGAMPGAGASIACWLGYNEAKRWSRHPEQFGKGALEGVAAPEATNNAVTGGAMVPLLSLGIPGSSSTAIMLGVLIIHGLRPGPMLFVTNPEIPYSIFVSLFVSNIFMIFVALLLIKLLIKVVNIPETIMNACILAIIFVGAYSVNNSMFDIFTVLLFGILGLIMKIYDYPITATALGFVLGYLVETNFRRSLTLSKGDWSVFMTNPISMVIITLAVLSVVYAVYCNHFRKKRGAAE</sequence>
<reference evidence="3 4" key="1">
    <citation type="submission" date="2019-03" db="EMBL/GenBank/DDBJ databases">
        <title>Genomic Encyclopedia of Type Strains, Phase IV (KMG-IV): sequencing the most valuable type-strain genomes for metagenomic binning, comparative biology and taxonomic classification.</title>
        <authorList>
            <person name="Goeker M."/>
        </authorList>
    </citation>
    <scope>NUCLEOTIDE SEQUENCE [LARGE SCALE GENOMIC DNA]</scope>
    <source>
        <strain evidence="3 4">DSM 25964</strain>
    </source>
</reference>
<keyword evidence="4" id="KW-1185">Reference proteome</keyword>
<keyword evidence="1" id="KW-0472">Membrane</keyword>
<accession>A0A4R8M6W1</accession>
<feature type="transmembrane region" description="Helical" evidence="1">
    <location>
        <begin position="147"/>
        <end position="166"/>
    </location>
</feature>
<feature type="transmembrane region" description="Helical" evidence="1">
    <location>
        <begin position="253"/>
        <end position="278"/>
    </location>
</feature>
<proteinExistence type="predicted"/>
<comment type="caution">
    <text evidence="3">The sequence shown here is derived from an EMBL/GenBank/DDBJ whole genome shotgun (WGS) entry which is preliminary data.</text>
</comment>
<evidence type="ECO:0000313" key="3">
    <source>
        <dbReference type="EMBL" id="TDY59535.1"/>
    </source>
</evidence>
<dbReference type="EMBL" id="SORI01000012">
    <property type="protein sequence ID" value="TDY59535.1"/>
    <property type="molecule type" value="Genomic_DNA"/>
</dbReference>
<name>A0A4R8M6W1_9BACT</name>
<dbReference type="OrthoDB" id="3217at2"/>
<keyword evidence="1" id="KW-1133">Transmembrane helix</keyword>
<dbReference type="AlphaFoldDB" id="A0A4R8M6W1"/>
<feature type="transmembrane region" description="Helical" evidence="1">
    <location>
        <begin position="353"/>
        <end position="376"/>
    </location>
</feature>
<dbReference type="RefSeq" id="WP_133957929.1">
    <property type="nucleotide sequence ID" value="NZ_SORI01000012.1"/>
</dbReference>
<feature type="transmembrane region" description="Helical" evidence="1">
    <location>
        <begin position="388"/>
        <end position="405"/>
    </location>
</feature>
<dbReference type="PANTHER" id="PTHR35342:SF5">
    <property type="entry name" value="TRICARBOXYLIC TRANSPORT PROTEIN"/>
    <property type="match status" value="1"/>
</dbReference>
<gene>
    <name evidence="3" type="ORF">C8D99_11243</name>
</gene>
<dbReference type="InterPro" id="IPR002823">
    <property type="entry name" value="DUF112_TM"/>
</dbReference>
<evidence type="ECO:0000259" key="2">
    <source>
        <dbReference type="Pfam" id="PF01970"/>
    </source>
</evidence>
<feature type="transmembrane region" description="Helical" evidence="1">
    <location>
        <begin position="412"/>
        <end position="445"/>
    </location>
</feature>
<organism evidence="3 4">
    <name type="scientific">Aminivibrio pyruvatiphilus</name>
    <dbReference type="NCBI Taxonomy" id="1005740"/>
    <lineage>
        <taxon>Bacteria</taxon>
        <taxon>Thermotogati</taxon>
        <taxon>Synergistota</taxon>
        <taxon>Synergistia</taxon>
        <taxon>Synergistales</taxon>
        <taxon>Aminobacteriaceae</taxon>
        <taxon>Aminivibrio</taxon>
    </lineage>
</organism>
<evidence type="ECO:0000313" key="4">
    <source>
        <dbReference type="Proteomes" id="UP000295066"/>
    </source>
</evidence>
<evidence type="ECO:0000256" key="1">
    <source>
        <dbReference type="SAM" id="Phobius"/>
    </source>
</evidence>
<feature type="transmembrane region" description="Helical" evidence="1">
    <location>
        <begin position="114"/>
        <end position="135"/>
    </location>
</feature>
<dbReference type="PANTHER" id="PTHR35342">
    <property type="entry name" value="TRICARBOXYLIC TRANSPORT PROTEIN"/>
    <property type="match status" value="1"/>
</dbReference>
<feature type="domain" description="DUF112" evidence="2">
    <location>
        <begin position="22"/>
        <end position="434"/>
    </location>
</feature>
<feature type="transmembrane region" description="Helical" evidence="1">
    <location>
        <begin position="173"/>
        <end position="194"/>
    </location>
</feature>
<feature type="transmembrane region" description="Helical" evidence="1">
    <location>
        <begin position="320"/>
        <end position="341"/>
    </location>
</feature>
<dbReference type="Pfam" id="PF01970">
    <property type="entry name" value="TctA"/>
    <property type="match status" value="1"/>
</dbReference>
<protein>
    <submittedName>
        <fullName evidence="3">Putative tricarboxylic transport membrane protein</fullName>
    </submittedName>
</protein>
<feature type="transmembrane region" description="Helical" evidence="1">
    <location>
        <begin position="465"/>
        <end position="485"/>
    </location>
</feature>
<dbReference type="Proteomes" id="UP000295066">
    <property type="component" value="Unassembled WGS sequence"/>
</dbReference>
<keyword evidence="1" id="KW-0812">Transmembrane</keyword>